<dbReference type="Proteomes" id="UP000024404">
    <property type="component" value="Unassembled WGS sequence"/>
</dbReference>
<dbReference type="EnsemblMetazoa" id="OVOC10039.1">
    <property type="protein sequence ID" value="OVOC10039.1"/>
    <property type="gene ID" value="WBGene00246848"/>
</dbReference>
<accession>A0A8R1TIF9</accession>
<dbReference type="AlphaFoldDB" id="A0A8R1TIF9"/>
<evidence type="ECO:0000313" key="2">
    <source>
        <dbReference type="Proteomes" id="UP000024404"/>
    </source>
</evidence>
<dbReference type="EMBL" id="CMVM020000312">
    <property type="status" value="NOT_ANNOTATED_CDS"/>
    <property type="molecule type" value="Genomic_DNA"/>
</dbReference>
<reference evidence="1" key="2">
    <citation type="submission" date="2022-06" db="UniProtKB">
        <authorList>
            <consortium name="EnsemblMetazoa"/>
        </authorList>
    </citation>
    <scope>IDENTIFICATION</scope>
</reference>
<reference evidence="2" key="1">
    <citation type="submission" date="2013-10" db="EMBL/GenBank/DDBJ databases">
        <title>Genome sequencing of Onchocerca volvulus.</title>
        <authorList>
            <person name="Cotton J."/>
            <person name="Tsai J."/>
            <person name="Stanley E."/>
            <person name="Tracey A."/>
            <person name="Holroyd N."/>
            <person name="Lustigman S."/>
            <person name="Berriman M."/>
        </authorList>
    </citation>
    <scope>NUCLEOTIDE SEQUENCE</scope>
</reference>
<evidence type="ECO:0000313" key="1">
    <source>
        <dbReference type="EnsemblMetazoa" id="OVOC10039.1"/>
    </source>
</evidence>
<proteinExistence type="predicted"/>
<organism evidence="1 2">
    <name type="scientific">Onchocerca volvulus</name>
    <dbReference type="NCBI Taxonomy" id="6282"/>
    <lineage>
        <taxon>Eukaryota</taxon>
        <taxon>Metazoa</taxon>
        <taxon>Ecdysozoa</taxon>
        <taxon>Nematoda</taxon>
        <taxon>Chromadorea</taxon>
        <taxon>Rhabditida</taxon>
        <taxon>Spirurina</taxon>
        <taxon>Spiruromorpha</taxon>
        <taxon>Filarioidea</taxon>
        <taxon>Onchocercidae</taxon>
        <taxon>Onchocerca</taxon>
    </lineage>
</organism>
<keyword evidence="2" id="KW-1185">Reference proteome</keyword>
<protein>
    <submittedName>
        <fullName evidence="1">Uncharacterized protein</fullName>
    </submittedName>
</protein>
<name>A0A8R1TIF9_ONCVO</name>
<sequence length="73" mass="8879">MRLNQFIFSPKAQKKKAENLCRIILTKSFQKIATRTISNTMDFNEIHKKDSYIHLFLSFFKYRFMVARWKSEI</sequence>